<dbReference type="AlphaFoldDB" id="A0AAX4PIC5"/>
<dbReference type="EMBL" id="CP151514">
    <property type="protein sequence ID" value="WZN66070.1"/>
    <property type="molecule type" value="Genomic_DNA"/>
</dbReference>
<gene>
    <name evidence="3" type="ORF">HKI87_14g76330</name>
</gene>
<keyword evidence="4" id="KW-1185">Reference proteome</keyword>
<feature type="coiled-coil region" evidence="1">
    <location>
        <begin position="74"/>
        <end position="108"/>
    </location>
</feature>
<feature type="compositionally biased region" description="Low complexity" evidence="2">
    <location>
        <begin position="8"/>
        <end position="19"/>
    </location>
</feature>
<organism evidence="3 4">
    <name type="scientific">Chloropicon roscoffensis</name>
    <dbReference type="NCBI Taxonomy" id="1461544"/>
    <lineage>
        <taxon>Eukaryota</taxon>
        <taxon>Viridiplantae</taxon>
        <taxon>Chlorophyta</taxon>
        <taxon>Chloropicophyceae</taxon>
        <taxon>Chloropicales</taxon>
        <taxon>Chloropicaceae</taxon>
        <taxon>Chloropicon</taxon>
    </lineage>
</organism>
<proteinExistence type="predicted"/>
<keyword evidence="1" id="KW-0175">Coiled coil</keyword>
<evidence type="ECO:0000256" key="1">
    <source>
        <dbReference type="SAM" id="Coils"/>
    </source>
</evidence>
<evidence type="ECO:0000313" key="4">
    <source>
        <dbReference type="Proteomes" id="UP001472866"/>
    </source>
</evidence>
<accession>A0AAX4PIC5</accession>
<name>A0AAX4PIC5_9CHLO</name>
<evidence type="ECO:0000256" key="2">
    <source>
        <dbReference type="SAM" id="MobiDB-lite"/>
    </source>
</evidence>
<reference evidence="3 4" key="1">
    <citation type="submission" date="2024-03" db="EMBL/GenBank/DDBJ databases">
        <title>Complete genome sequence of the green alga Chloropicon roscoffensis RCC1871.</title>
        <authorList>
            <person name="Lemieux C."/>
            <person name="Pombert J.-F."/>
            <person name="Otis C."/>
            <person name="Turmel M."/>
        </authorList>
    </citation>
    <scope>NUCLEOTIDE SEQUENCE [LARGE SCALE GENOMIC DNA]</scope>
    <source>
        <strain evidence="3 4">RCC1871</strain>
    </source>
</reference>
<feature type="region of interest" description="Disordered" evidence="2">
    <location>
        <begin position="1"/>
        <end position="73"/>
    </location>
</feature>
<protein>
    <submittedName>
        <fullName evidence="3">Uncharacterized protein</fullName>
    </submittedName>
</protein>
<dbReference type="Proteomes" id="UP001472866">
    <property type="component" value="Chromosome 14"/>
</dbReference>
<evidence type="ECO:0000313" key="3">
    <source>
        <dbReference type="EMBL" id="WZN66070.1"/>
    </source>
</evidence>
<sequence length="246" mass="26689">MDLGSLPAAVAAVSKQQAATPASAPEPDREQPKQSSPPAAIPATKKKTGGARTTTLRKIAPKPAEMPSRHSWELDWTSRELTLERQKNQRLEQENEQLRAKLEQVSQLHQPQAFAGVPSALPVLAPQMQQQKALDAIIKASQQQALQQIALQQLLHHQQSQPSALAGANLQQHQLSQLLQQVQGKTVAPIAQVQPQMPQQHPAGATTYEDLKKLCDQASVSSGVDMGKVEKLLLALQQAEAPAKKQ</sequence>